<dbReference type="EMBL" id="LRBG01000037">
    <property type="protein sequence ID" value="KXU83859.1"/>
    <property type="molecule type" value="Genomic_DNA"/>
</dbReference>
<accession>A0A149PFP2</accession>
<evidence type="ECO:0000259" key="3">
    <source>
        <dbReference type="PROSITE" id="PS50110"/>
    </source>
</evidence>
<gene>
    <name evidence="4" type="ORF">CI15_25330</name>
</gene>
<keyword evidence="5" id="KW-1185">Reference proteome</keyword>
<sequence length="120" mass="13416">MSRILVVDNEPEVIEALRITLEGYGHQMMTALDGWEAFELVSGKLPDVIITDWRMPRVDGLGFCRLLRHSQPFAGLPVILVSADEPPNDCRPQLYDAYLRKPVAIEELVALVSALVSRPC</sequence>
<comment type="caution">
    <text evidence="4">The sequence shown here is derived from an EMBL/GenBank/DDBJ whole genome shotgun (WGS) entry which is preliminary data.</text>
</comment>
<dbReference type="PANTHER" id="PTHR44591">
    <property type="entry name" value="STRESS RESPONSE REGULATOR PROTEIN 1"/>
    <property type="match status" value="1"/>
</dbReference>
<dbReference type="Pfam" id="PF00072">
    <property type="entry name" value="Response_reg"/>
    <property type="match status" value="1"/>
</dbReference>
<dbReference type="Gene3D" id="3.40.50.2300">
    <property type="match status" value="1"/>
</dbReference>
<dbReference type="InterPro" id="IPR011006">
    <property type="entry name" value="CheY-like_superfamily"/>
</dbReference>
<feature type="modified residue" description="4-aspartylphosphate" evidence="2">
    <location>
        <position position="52"/>
    </location>
</feature>
<dbReference type="SMART" id="SM00448">
    <property type="entry name" value="REC"/>
    <property type="match status" value="1"/>
</dbReference>
<evidence type="ECO:0000313" key="5">
    <source>
        <dbReference type="Proteomes" id="UP000075613"/>
    </source>
</evidence>
<dbReference type="STRING" id="1399968.CI15_25330"/>
<dbReference type="PROSITE" id="PS50110">
    <property type="entry name" value="RESPONSE_REGULATORY"/>
    <property type="match status" value="1"/>
</dbReference>
<organism evidence="4 5">
    <name type="scientific">Paraburkholderia monticola</name>
    <dbReference type="NCBI Taxonomy" id="1399968"/>
    <lineage>
        <taxon>Bacteria</taxon>
        <taxon>Pseudomonadati</taxon>
        <taxon>Pseudomonadota</taxon>
        <taxon>Betaproteobacteria</taxon>
        <taxon>Burkholderiales</taxon>
        <taxon>Burkholderiaceae</taxon>
        <taxon>Paraburkholderia</taxon>
    </lineage>
</organism>
<dbReference type="RefSeq" id="WP_062132894.1">
    <property type="nucleotide sequence ID" value="NZ_LRBG01000037.1"/>
</dbReference>
<dbReference type="PANTHER" id="PTHR44591:SF18">
    <property type="entry name" value="REGULATORY PROTEIN"/>
    <property type="match status" value="1"/>
</dbReference>
<keyword evidence="1 2" id="KW-0597">Phosphoprotein</keyword>
<dbReference type="InterPro" id="IPR050595">
    <property type="entry name" value="Bact_response_regulator"/>
</dbReference>
<dbReference type="OrthoDB" id="9099995at2"/>
<dbReference type="SUPFAM" id="SSF52172">
    <property type="entry name" value="CheY-like"/>
    <property type="match status" value="1"/>
</dbReference>
<dbReference type="GO" id="GO:0000160">
    <property type="term" value="P:phosphorelay signal transduction system"/>
    <property type="evidence" value="ECO:0007669"/>
    <property type="project" value="InterPro"/>
</dbReference>
<feature type="domain" description="Response regulatory" evidence="3">
    <location>
        <begin position="3"/>
        <end position="116"/>
    </location>
</feature>
<protein>
    <recommendedName>
        <fullName evidence="3">Response regulatory domain-containing protein</fullName>
    </recommendedName>
</protein>
<dbReference type="InterPro" id="IPR001789">
    <property type="entry name" value="Sig_transdc_resp-reg_receiver"/>
</dbReference>
<proteinExistence type="predicted"/>
<dbReference type="AlphaFoldDB" id="A0A149PFP2"/>
<reference evidence="4 5" key="1">
    <citation type="journal article" date="2015" name="Int. J. Syst. Evol. Microbiol.">
        <title>Burkholderia monticola sp. nov., isolated from mountain soil.</title>
        <authorList>
            <person name="Baek I."/>
            <person name="Seo B."/>
            <person name="Lee I."/>
            <person name="Yi H."/>
            <person name="Chun J."/>
        </authorList>
    </citation>
    <scope>NUCLEOTIDE SEQUENCE [LARGE SCALE GENOMIC DNA]</scope>
    <source>
        <strain evidence="4 5">JC2948</strain>
    </source>
</reference>
<evidence type="ECO:0000313" key="4">
    <source>
        <dbReference type="EMBL" id="KXU83859.1"/>
    </source>
</evidence>
<dbReference type="Proteomes" id="UP000075613">
    <property type="component" value="Unassembled WGS sequence"/>
</dbReference>
<name>A0A149PFP2_9BURK</name>
<evidence type="ECO:0000256" key="1">
    <source>
        <dbReference type="ARBA" id="ARBA00022553"/>
    </source>
</evidence>
<dbReference type="CDD" id="cd00156">
    <property type="entry name" value="REC"/>
    <property type="match status" value="1"/>
</dbReference>
<evidence type="ECO:0000256" key="2">
    <source>
        <dbReference type="PROSITE-ProRule" id="PRU00169"/>
    </source>
</evidence>